<evidence type="ECO:0000313" key="3">
    <source>
        <dbReference type="EMBL" id="RKT44467.1"/>
    </source>
</evidence>
<gene>
    <name evidence="3" type="ORF">BDD21_1851</name>
</gene>
<dbReference type="Gene3D" id="3.90.70.10">
    <property type="entry name" value="Cysteine proteinases"/>
    <property type="match status" value="1"/>
</dbReference>
<dbReference type="PANTHER" id="PTHR12411">
    <property type="entry name" value="CYSTEINE PROTEASE FAMILY C1-RELATED"/>
    <property type="match status" value="1"/>
</dbReference>
<evidence type="ECO:0000259" key="2">
    <source>
        <dbReference type="SMART" id="SM00645"/>
    </source>
</evidence>
<dbReference type="SMART" id="SM00645">
    <property type="entry name" value="Pept_C1"/>
    <property type="match status" value="1"/>
</dbReference>
<sequence length="1109" mass="116407">MFILSSTNPHSRYSRIRSISPFARQLTWSFFFRAILTIALTGVLITSPLAQGAPYPLGDIPLEPEEYRELLKVLPQDVLERLEETLPSAYDARSSGIVTTPKHQGNCGSCWAFAAAGSIESRLLKMGRGTSDLSEQQQVSCNTAMSGCRGGSATSLRYWENKGPLPESVFPYTASDTTACHEPSASQMNYRVTAFHTVQQTPTAFKASLYNDGPSYWRYVVYSDFTSYWSNASAGSVYRNTGGSFEGGHAVLLIGWDDSKGAFLCKNSWGATNGPNGDGTFWIAYSGHQNDLGFGMANFSLVPVGGTNPTLSGRVTRSDTGAGLAGVTVSCNNSGGTGTTNSSGDYSISVTQGWSGTCTPATTSGGTFSPASRSYTNVTATQSGQNYTWAGTSGCQVIGNGQVVSALSGASGSERLYCIDVPSAQNSLSVRTWGGTGDMDLYVRRGTAPTTSTFDCRSWATGNAETCQIPSPVGGRFHILLQGYSAYSGASLQANFAGTASNGSGPGLYNPAVGAFFLRNSNSAGSADVSFGFGPAGRGWRALSGDWNSNGQSTVGLYDPGAGRFYLRNSHGGGAADVSFGFGPGGRNWRALSGDWDGNGSDTVGLYDPATGGFYLRNSLSGGTAHHSFRFGPAGRNWLPLAGDWSGDGISTVGLYDPATGAFYLRNSHGGGAADASFRFGPAGRAWVPLAGDWNGNGRHTIGLYDPATGSFHLRNGLSGGAADVTFRFGPAPSSWMPLSGRWTRTTIGAVPTWTDMDVAVGAGVTEEWVSVMPARVTKASQLPAGLRSRLLAAEATIRDVYTDTDGVTVVFATAATLLSEDVNGVMDVYAYAPRTDRLSLLSWGADGKSADGPSHSPHLDGAGTRVVFLSAATNLVAGDTNGVVDVFVHELESGLTLRVSESSFGEAAHATSQTARLSADGAWVVYASAADTLVEGDANGVTDVFVHKLESGLTDRVSLDESGHESTMAATQPTLAHPPLRIAYTRTEGDNASRIHVYAAEHGETRVVAATPEAVQSDPALSDDGRFLAYLARPALDAAPTAIWVETFDGSARARLAWPRTWDGLSPRLDFSPDGRTLRLWDAAALLDATAAGADAHVLANPLAPTLR</sequence>
<reference evidence="3 4" key="1">
    <citation type="submission" date="2018-10" db="EMBL/GenBank/DDBJ databases">
        <title>Genomic Encyclopedia of Archaeal and Bacterial Type Strains, Phase II (KMG-II): from individual species to whole genera.</title>
        <authorList>
            <person name="Goeker M."/>
        </authorList>
    </citation>
    <scope>NUCLEOTIDE SEQUENCE [LARGE SCALE GENOMIC DNA]</scope>
    <source>
        <strain evidence="3 4">DSM 235</strain>
    </source>
</reference>
<dbReference type="Pfam" id="PF00112">
    <property type="entry name" value="Peptidase_C1"/>
    <property type="match status" value="1"/>
</dbReference>
<dbReference type="SUPFAM" id="SSF49464">
    <property type="entry name" value="Carboxypeptidase regulatory domain-like"/>
    <property type="match status" value="1"/>
</dbReference>
<feature type="domain" description="Peptidase C1A papain C-terminal" evidence="2">
    <location>
        <begin position="86"/>
        <end position="302"/>
    </location>
</feature>
<dbReference type="AlphaFoldDB" id="A0A495V7X9"/>
<dbReference type="InterPro" id="IPR013128">
    <property type="entry name" value="Peptidase_C1A"/>
</dbReference>
<dbReference type="InterPro" id="IPR000169">
    <property type="entry name" value="Pept_cys_AS"/>
</dbReference>
<name>A0A495V7X9_9GAMM</name>
<dbReference type="InterPro" id="IPR038765">
    <property type="entry name" value="Papain-like_cys_pep_sf"/>
</dbReference>
<dbReference type="CDD" id="cd02248">
    <property type="entry name" value="Peptidase_C1A"/>
    <property type="match status" value="1"/>
</dbReference>
<accession>A0A495V7X9</accession>
<comment type="caution">
    <text evidence="3">The sequence shown here is derived from an EMBL/GenBank/DDBJ whole genome shotgun (WGS) entry which is preliminary data.</text>
</comment>
<dbReference type="Gene3D" id="2.60.40.1120">
    <property type="entry name" value="Carboxypeptidase-like, regulatory domain"/>
    <property type="match status" value="1"/>
</dbReference>
<dbReference type="InterPro" id="IPR000668">
    <property type="entry name" value="Peptidase_C1A_C"/>
</dbReference>
<proteinExistence type="inferred from homology"/>
<dbReference type="Proteomes" id="UP000274556">
    <property type="component" value="Unassembled WGS sequence"/>
</dbReference>
<dbReference type="InterPro" id="IPR039417">
    <property type="entry name" value="Peptidase_C1A_papain-like"/>
</dbReference>
<evidence type="ECO:0000256" key="1">
    <source>
        <dbReference type="ARBA" id="ARBA00008455"/>
    </source>
</evidence>
<keyword evidence="4" id="KW-1185">Reference proteome</keyword>
<dbReference type="SUPFAM" id="SSF82171">
    <property type="entry name" value="DPP6 N-terminal domain-like"/>
    <property type="match status" value="1"/>
</dbReference>
<dbReference type="InterPro" id="IPR025660">
    <property type="entry name" value="Pept_his_AS"/>
</dbReference>
<dbReference type="Pfam" id="PF04151">
    <property type="entry name" value="PPC"/>
    <property type="match status" value="1"/>
</dbReference>
<dbReference type="SUPFAM" id="SSF54001">
    <property type="entry name" value="Cysteine proteinases"/>
    <property type="match status" value="1"/>
</dbReference>
<dbReference type="InterPro" id="IPR008969">
    <property type="entry name" value="CarboxyPept-like_regulatory"/>
</dbReference>
<dbReference type="EMBL" id="RBXL01000001">
    <property type="protein sequence ID" value="RKT44467.1"/>
    <property type="molecule type" value="Genomic_DNA"/>
</dbReference>
<dbReference type="InterPro" id="IPR007280">
    <property type="entry name" value="Peptidase_C_arc/bac"/>
</dbReference>
<protein>
    <submittedName>
        <fullName evidence="3">Pre-peptidase</fullName>
    </submittedName>
</protein>
<organism evidence="3 4">
    <name type="scientific">Thiocapsa rosea</name>
    <dbReference type="NCBI Taxonomy" id="69360"/>
    <lineage>
        <taxon>Bacteria</taxon>
        <taxon>Pseudomonadati</taxon>
        <taxon>Pseudomonadota</taxon>
        <taxon>Gammaproteobacteria</taxon>
        <taxon>Chromatiales</taxon>
        <taxon>Chromatiaceae</taxon>
        <taxon>Thiocapsa</taxon>
    </lineage>
</organism>
<dbReference type="Gene3D" id="2.60.120.380">
    <property type="match status" value="1"/>
</dbReference>
<dbReference type="GO" id="GO:0008234">
    <property type="term" value="F:cysteine-type peptidase activity"/>
    <property type="evidence" value="ECO:0007669"/>
    <property type="project" value="InterPro"/>
</dbReference>
<dbReference type="PRINTS" id="PR00705">
    <property type="entry name" value="PAPAIN"/>
</dbReference>
<evidence type="ECO:0000313" key="4">
    <source>
        <dbReference type="Proteomes" id="UP000274556"/>
    </source>
</evidence>
<dbReference type="GO" id="GO:0006508">
    <property type="term" value="P:proteolysis"/>
    <property type="evidence" value="ECO:0007669"/>
    <property type="project" value="InterPro"/>
</dbReference>
<dbReference type="PROSITE" id="PS00639">
    <property type="entry name" value="THIOL_PROTEASE_HIS"/>
    <property type="match status" value="1"/>
</dbReference>
<dbReference type="PROSITE" id="PS00139">
    <property type="entry name" value="THIOL_PROTEASE_CYS"/>
    <property type="match status" value="1"/>
</dbReference>
<comment type="similarity">
    <text evidence="1">Belongs to the peptidase C1 family.</text>
</comment>